<evidence type="ECO:0000313" key="6">
    <source>
        <dbReference type="Proteomes" id="UP000643672"/>
    </source>
</evidence>
<protein>
    <submittedName>
        <fullName evidence="3">Uncharacterized protein</fullName>
    </submittedName>
</protein>
<accession>A0A1J5U621</accession>
<evidence type="ECO:0000313" key="4">
    <source>
        <dbReference type="Proteomes" id="UP000182798"/>
    </source>
</evidence>
<reference evidence="4" key="1">
    <citation type="submission" date="2016-09" db="EMBL/GenBank/DDBJ databases">
        <title>Genome Sequence of Bathymodiolus thermophilus sulfur-oxidizing gill endosymbiont.</title>
        <authorList>
            <person name="Ponnudurai R."/>
            <person name="Kleiner M."/>
            <person name="Sayavedra L."/>
            <person name="Thuermer A."/>
            <person name="Felbeck H."/>
            <person name="Schlueter R."/>
            <person name="Schweder T."/>
            <person name="Markert S."/>
        </authorList>
    </citation>
    <scope>NUCLEOTIDE SEQUENCE [LARGE SCALE GENOMIC DNA]</scope>
    <source>
        <strain evidence="4">BAT/CrabSpa'14</strain>
    </source>
</reference>
<sequence length="72" mass="8186">MNFFELETKNDTIWINTNKVISVRVCYIDEEDQEARVCFELDGGKYKSLSSATLSLEECDDLVNKFLAASGQ</sequence>
<dbReference type="RefSeq" id="WP_071565221.1">
    <property type="nucleotide sequence ID" value="NZ_CAESAQ020000076.1"/>
</dbReference>
<reference evidence="3" key="2">
    <citation type="journal article" date="2017" name="Stand. Genomic Sci.">
        <title>Genome sequence of the sulfur-oxidizing Bathymodiolus thermophilus gill endosymbiont.</title>
        <authorList>
            <person name="Ponnudurai R."/>
            <person name="Sayavedra L."/>
            <person name="Kleiner M."/>
            <person name="Heiden S.E."/>
            <person name="Thurmer A."/>
            <person name="Felbeck H."/>
            <person name="Schluter R."/>
            <person name="Sievert S.M."/>
            <person name="Daniel R."/>
            <person name="Schweder T."/>
            <person name="Markert S."/>
        </authorList>
    </citation>
    <scope>NUCLEOTIDE SEQUENCE</scope>
    <source>
        <strain evidence="3">BAT/CrabSpa'14</strain>
    </source>
</reference>
<evidence type="ECO:0000313" key="5">
    <source>
        <dbReference type="Proteomes" id="UP000278334"/>
    </source>
</evidence>
<proteinExistence type="predicted"/>
<keyword evidence="6" id="KW-1185">Reference proteome</keyword>
<dbReference type="OrthoDB" id="9870191at2"/>
<dbReference type="Proteomes" id="UP000182798">
    <property type="component" value="Unassembled WGS sequence"/>
</dbReference>
<reference evidence="2 6" key="4">
    <citation type="submission" date="2020-05" db="EMBL/GenBank/DDBJ databases">
        <authorList>
            <person name="Petersen J."/>
            <person name="Sayavedra L."/>
        </authorList>
    </citation>
    <scope>NUCLEOTIDE SEQUENCE [LARGE SCALE GENOMIC DNA]</scope>
    <source>
        <strain evidence="2">B thermophilus SOXS</strain>
    </source>
</reference>
<gene>
    <name evidence="3" type="ORF">BGC33_14090</name>
    <name evidence="1" type="ORF">MS2017_0391</name>
    <name evidence="2" type="ORF">THERMOS_1548</name>
</gene>
<evidence type="ECO:0000313" key="2">
    <source>
        <dbReference type="EMBL" id="CAB5502210.1"/>
    </source>
</evidence>
<evidence type="ECO:0000313" key="1">
    <source>
        <dbReference type="EMBL" id="AYQ56136.1"/>
    </source>
</evidence>
<dbReference type="Proteomes" id="UP000643672">
    <property type="component" value="Unassembled WGS sequence"/>
</dbReference>
<dbReference type="EMBL" id="MIQH01001060">
    <property type="protein sequence ID" value="OIR23849.1"/>
    <property type="molecule type" value="Genomic_DNA"/>
</dbReference>
<dbReference type="EMBL" id="CAESAQ020000076">
    <property type="protein sequence ID" value="CAB5502210.1"/>
    <property type="molecule type" value="Genomic_DNA"/>
</dbReference>
<dbReference type="AlphaFoldDB" id="A0A1J5U621"/>
<evidence type="ECO:0000313" key="3">
    <source>
        <dbReference type="EMBL" id="OIR23849.1"/>
    </source>
</evidence>
<dbReference type="EMBL" id="CP024634">
    <property type="protein sequence ID" value="AYQ56136.1"/>
    <property type="molecule type" value="Genomic_DNA"/>
</dbReference>
<dbReference type="Proteomes" id="UP000278334">
    <property type="component" value="Chromosome"/>
</dbReference>
<name>A0A1J5U621_9GAMM</name>
<dbReference type="KEGG" id="bthg:MS2017_0391"/>
<organism evidence="3 4">
    <name type="scientific">Bathymodiolus thermophilus thioautotrophic gill symbiont</name>
    <dbReference type="NCBI Taxonomy" id="2360"/>
    <lineage>
        <taxon>Bacteria</taxon>
        <taxon>Pseudomonadati</taxon>
        <taxon>Pseudomonadota</taxon>
        <taxon>Gammaproteobacteria</taxon>
        <taxon>sulfur-oxidizing symbionts</taxon>
    </lineage>
</organism>
<reference evidence="1 5" key="3">
    <citation type="submission" date="2017-11" db="EMBL/GenBank/DDBJ databases">
        <title>Genome sequence of the bacterial symbiont EPR9N from a vent mussel Bathymodiolus thermophilus.</title>
        <authorList>
            <person name="Won Y.-J."/>
        </authorList>
    </citation>
    <scope>NUCLEOTIDE SEQUENCE [LARGE SCALE GENOMIC DNA]</scope>
    <source>
        <strain evidence="1 5">EPR9N</strain>
    </source>
</reference>